<sequence>MAHLTASVEYGIHCLLWLAGTDDQPRSGRDLAEFQGISPSFVTKIFGKLGKAGIVRAVEGVRGGYLLARAPEQISILQIVDAIEGANPLFACQDIRGRCAIFGARPPGWATNGTCSIHAVMLKAEKAMRDMLAAYSLADIGQAVTRKAPAGFSEEVNGWFGDRLDARTRKAGEVTISGE</sequence>
<dbReference type="PROSITE" id="PS01332">
    <property type="entry name" value="HTH_RRF2_1"/>
    <property type="match status" value="1"/>
</dbReference>
<dbReference type="InterPro" id="IPR030489">
    <property type="entry name" value="TR_Rrf2-type_CS"/>
</dbReference>
<dbReference type="PROSITE" id="PS51197">
    <property type="entry name" value="HTH_RRF2_2"/>
    <property type="match status" value="1"/>
</dbReference>
<dbReference type="OrthoDB" id="9808360at2"/>
<accession>A0A1S1HCF2</accession>
<dbReference type="NCBIfam" id="TIGR00738">
    <property type="entry name" value="rrf2_super"/>
    <property type="match status" value="1"/>
</dbReference>
<dbReference type="PANTHER" id="PTHR33221">
    <property type="entry name" value="WINGED HELIX-TURN-HELIX TRANSCRIPTIONAL REGULATOR, RRF2 FAMILY"/>
    <property type="match status" value="1"/>
</dbReference>
<protein>
    <submittedName>
        <fullName evidence="1">HTH-type transcriptional regulator IscR</fullName>
    </submittedName>
</protein>
<dbReference type="PANTHER" id="PTHR33221:SF13">
    <property type="entry name" value="TRANSCRIPTIONAL REGULATOR-RELATED"/>
    <property type="match status" value="1"/>
</dbReference>
<dbReference type="InterPro" id="IPR036388">
    <property type="entry name" value="WH-like_DNA-bd_sf"/>
</dbReference>
<organism evidence="1 2">
    <name type="scientific">Edaphosphingomonas haloaromaticamans</name>
    <dbReference type="NCBI Taxonomy" id="653954"/>
    <lineage>
        <taxon>Bacteria</taxon>
        <taxon>Pseudomonadati</taxon>
        <taxon>Pseudomonadota</taxon>
        <taxon>Alphaproteobacteria</taxon>
        <taxon>Sphingomonadales</taxon>
        <taxon>Rhizorhabdaceae</taxon>
        <taxon>Edaphosphingomonas</taxon>
    </lineage>
</organism>
<name>A0A1S1HCF2_9SPHN</name>
<dbReference type="Gene3D" id="1.10.10.10">
    <property type="entry name" value="Winged helix-like DNA-binding domain superfamily/Winged helix DNA-binding domain"/>
    <property type="match status" value="1"/>
</dbReference>
<dbReference type="SUPFAM" id="SSF46785">
    <property type="entry name" value="Winged helix' DNA-binding domain"/>
    <property type="match status" value="1"/>
</dbReference>
<dbReference type="Pfam" id="PF02082">
    <property type="entry name" value="Rrf2"/>
    <property type="match status" value="1"/>
</dbReference>
<dbReference type="GO" id="GO:0005829">
    <property type="term" value="C:cytosol"/>
    <property type="evidence" value="ECO:0007669"/>
    <property type="project" value="TreeGrafter"/>
</dbReference>
<dbReference type="AlphaFoldDB" id="A0A1S1HCF2"/>
<dbReference type="GO" id="GO:0003700">
    <property type="term" value="F:DNA-binding transcription factor activity"/>
    <property type="evidence" value="ECO:0007669"/>
    <property type="project" value="TreeGrafter"/>
</dbReference>
<evidence type="ECO:0000313" key="1">
    <source>
        <dbReference type="EMBL" id="OHT19131.1"/>
    </source>
</evidence>
<dbReference type="InterPro" id="IPR036390">
    <property type="entry name" value="WH_DNA-bd_sf"/>
</dbReference>
<proteinExistence type="predicted"/>
<keyword evidence="2" id="KW-1185">Reference proteome</keyword>
<dbReference type="EMBL" id="MIPT01000001">
    <property type="protein sequence ID" value="OHT19131.1"/>
    <property type="molecule type" value="Genomic_DNA"/>
</dbReference>
<evidence type="ECO:0000313" key="2">
    <source>
        <dbReference type="Proteomes" id="UP000179467"/>
    </source>
</evidence>
<dbReference type="Proteomes" id="UP000179467">
    <property type="component" value="Unassembled WGS sequence"/>
</dbReference>
<gene>
    <name evidence="1" type="primary">iscR_2</name>
    <name evidence="1" type="ORF">BHE75_01114</name>
</gene>
<dbReference type="RefSeq" id="WP_070932964.1">
    <property type="nucleotide sequence ID" value="NZ_MIPT01000001.1"/>
</dbReference>
<dbReference type="InterPro" id="IPR000944">
    <property type="entry name" value="Tscrpt_reg_Rrf2"/>
</dbReference>
<comment type="caution">
    <text evidence="1">The sequence shown here is derived from an EMBL/GenBank/DDBJ whole genome shotgun (WGS) entry which is preliminary data.</text>
</comment>
<reference evidence="1 2" key="1">
    <citation type="submission" date="2016-09" db="EMBL/GenBank/DDBJ databases">
        <title>Metabolic pathway, cell adaptation mechanisms and a novel monoxygenase revealed through proteogenomic-transcription analysis of a Sphingomonas haloaromaticamans strain degrading the fungicide ortho-phenylphenol.</title>
        <authorList>
            <person name="Perruchon C."/>
            <person name="Papadopoulou E.S."/>
            <person name="Rousidou C."/>
            <person name="Vasileiadis S."/>
            <person name="Tanou G."/>
            <person name="Amoutzias G."/>
            <person name="Molassiotis A."/>
            <person name="Karpouzas D.G."/>
        </authorList>
    </citation>
    <scope>NUCLEOTIDE SEQUENCE [LARGE SCALE GENOMIC DNA]</scope>
    <source>
        <strain evidence="1 2">P3</strain>
    </source>
</reference>